<organism evidence="1 2">
    <name type="scientific">Streptomyces aurantiacus</name>
    <dbReference type="NCBI Taxonomy" id="47760"/>
    <lineage>
        <taxon>Bacteria</taxon>
        <taxon>Bacillati</taxon>
        <taxon>Actinomycetota</taxon>
        <taxon>Actinomycetes</taxon>
        <taxon>Kitasatosporales</taxon>
        <taxon>Streptomycetaceae</taxon>
        <taxon>Streptomyces</taxon>
        <taxon>Streptomyces aurantiacus group</taxon>
    </lineage>
</organism>
<protein>
    <recommendedName>
        <fullName evidence="3">Aminoglycoside phosphotransferase domain-containing protein</fullName>
    </recommendedName>
</protein>
<evidence type="ECO:0000313" key="2">
    <source>
        <dbReference type="Proteomes" id="UP000516444"/>
    </source>
</evidence>
<evidence type="ECO:0000313" key="1">
    <source>
        <dbReference type="EMBL" id="BCL30481.1"/>
    </source>
</evidence>
<dbReference type="KEGG" id="sgm:GCM10017557_53400"/>
<proteinExistence type="predicted"/>
<gene>
    <name evidence="1" type="ORF">GCM10017557_53400</name>
</gene>
<sequence>MRDGAPVLIDWERSGLARPELDLAALLGSIVALVLQKASTSTGDASEVRGAIETALKASRSMLAAALNGYLAAGGARPDPWLLGGNVGNLLVCRAYTTSVVDPHDRTLALLLDVGVGLIEHPMRWRALCPSGGEVYVHSN</sequence>
<dbReference type="Proteomes" id="UP000516444">
    <property type="component" value="Chromosome"/>
</dbReference>
<accession>A0A7G1P732</accession>
<name>A0A7G1P732_9ACTN</name>
<dbReference type="EMBL" id="AP023440">
    <property type="protein sequence ID" value="BCL30481.1"/>
    <property type="molecule type" value="Genomic_DNA"/>
</dbReference>
<reference evidence="1 2" key="1">
    <citation type="journal article" date="2014" name="Int. J. Syst. Evol. Microbiol.">
        <title>Complete genome sequence of Corynebacterium casei LMG S-19264T (=DSM 44701T), isolated from a smear-ripened cheese.</title>
        <authorList>
            <consortium name="US DOE Joint Genome Institute (JGI-PGF)"/>
            <person name="Walter F."/>
            <person name="Albersmeier A."/>
            <person name="Kalinowski J."/>
            <person name="Ruckert C."/>
        </authorList>
    </citation>
    <scope>NUCLEOTIDE SEQUENCE [LARGE SCALE GENOMIC DNA]</scope>
    <source>
        <strain evidence="1 2">JCM 4677</strain>
    </source>
</reference>
<evidence type="ECO:0008006" key="3">
    <source>
        <dbReference type="Google" id="ProtNLM"/>
    </source>
</evidence>
<keyword evidence="2" id="KW-1185">Reference proteome</keyword>
<dbReference type="AlphaFoldDB" id="A0A7G1P732"/>